<comment type="pathway">
    <text evidence="6">Purine metabolism; IMP biosynthesis via de novo pathway; 5-amino-1-(5-phospho-D-ribosyl)imidazole from N(2)-formyl-N(1)-(5-phospho-D-ribosyl)glycinamide: step 1/2.</text>
</comment>
<reference evidence="7 8" key="1">
    <citation type="submission" date="2023-06" db="EMBL/GenBank/DDBJ databases">
        <title>Sporosarcina sp. nov., isolated from Korean tranditional fermented seafood 'Jeotgal'.</title>
        <authorList>
            <person name="Yang A.I."/>
            <person name="Shin N.-R."/>
        </authorList>
    </citation>
    <scope>NUCLEOTIDE SEQUENCE [LARGE SCALE GENOMIC DNA]</scope>
    <source>
        <strain evidence="7 8">T2O-4</strain>
    </source>
</reference>
<dbReference type="Proteomes" id="UP001303902">
    <property type="component" value="Chromosome"/>
</dbReference>
<dbReference type="PANTHER" id="PTHR34696">
    <property type="entry name" value="PHOSPHORIBOSYLFORMYLGLYCINAMIDINE SYNTHASE SUBUNIT PURS"/>
    <property type="match status" value="1"/>
</dbReference>
<name>A0ABZ0L262_9BACL</name>
<dbReference type="HAMAP" id="MF_01926">
    <property type="entry name" value="PurS"/>
    <property type="match status" value="1"/>
</dbReference>
<dbReference type="Gene3D" id="3.30.1280.10">
    <property type="entry name" value="Phosphoribosylformylglycinamidine synthase subunit PurS"/>
    <property type="match status" value="1"/>
</dbReference>
<comment type="subunit">
    <text evidence="6">Part of the FGAM synthase complex composed of 1 PurL, 1 PurQ and 2 PurS subunits.</text>
</comment>
<dbReference type="EMBL" id="CP129118">
    <property type="protein sequence ID" value="WOV86706.1"/>
    <property type="molecule type" value="Genomic_DNA"/>
</dbReference>
<evidence type="ECO:0000256" key="4">
    <source>
        <dbReference type="ARBA" id="ARBA00022755"/>
    </source>
</evidence>
<dbReference type="RefSeq" id="WP_317966145.1">
    <property type="nucleotide sequence ID" value="NZ_CP129118.1"/>
</dbReference>
<dbReference type="PANTHER" id="PTHR34696:SF1">
    <property type="entry name" value="PHOSPHORIBOSYLFORMYLGLYCINAMIDINE SYNTHASE SUBUNIT PURS"/>
    <property type="match status" value="1"/>
</dbReference>
<protein>
    <recommendedName>
        <fullName evidence="6">Phosphoribosylformylglycinamidine synthase subunit PurS</fullName>
        <shortName evidence="6">FGAM synthase</shortName>
        <ecNumber evidence="6">6.3.5.3</ecNumber>
    </recommendedName>
    <alternativeName>
        <fullName evidence="6">Formylglycinamide ribonucleotide amidotransferase subunit III</fullName>
        <shortName evidence="6">FGAR amidotransferase III</shortName>
        <shortName evidence="6">FGAR-AT III</shortName>
    </alternativeName>
    <alternativeName>
        <fullName evidence="6">Phosphoribosylformylglycinamidine synthase subunit III</fullName>
    </alternativeName>
</protein>
<dbReference type="InterPro" id="IPR036604">
    <property type="entry name" value="PurS-like_sf"/>
</dbReference>
<evidence type="ECO:0000256" key="1">
    <source>
        <dbReference type="ARBA" id="ARBA00022490"/>
    </source>
</evidence>
<keyword evidence="5 6" id="KW-0067">ATP-binding</keyword>
<keyword evidence="2 6" id="KW-0436">Ligase</keyword>
<dbReference type="GO" id="GO:0004642">
    <property type="term" value="F:phosphoribosylformylglycinamidine synthase activity"/>
    <property type="evidence" value="ECO:0007669"/>
    <property type="project" value="UniProtKB-EC"/>
</dbReference>
<evidence type="ECO:0000313" key="8">
    <source>
        <dbReference type="Proteomes" id="UP001303902"/>
    </source>
</evidence>
<dbReference type="NCBIfam" id="TIGR00302">
    <property type="entry name" value="phosphoribosylformylglycinamidine synthase subunit PurS"/>
    <property type="match status" value="1"/>
</dbReference>
<keyword evidence="8" id="KW-1185">Reference proteome</keyword>
<proteinExistence type="inferred from homology"/>
<comment type="catalytic activity">
    <reaction evidence="6">
        <text>N(2)-formyl-N(1)-(5-phospho-beta-D-ribosyl)glycinamide + L-glutamine + ATP + H2O = 2-formamido-N(1)-(5-O-phospho-beta-D-ribosyl)acetamidine + L-glutamate + ADP + phosphate + H(+)</text>
        <dbReference type="Rhea" id="RHEA:17129"/>
        <dbReference type="ChEBI" id="CHEBI:15377"/>
        <dbReference type="ChEBI" id="CHEBI:15378"/>
        <dbReference type="ChEBI" id="CHEBI:29985"/>
        <dbReference type="ChEBI" id="CHEBI:30616"/>
        <dbReference type="ChEBI" id="CHEBI:43474"/>
        <dbReference type="ChEBI" id="CHEBI:58359"/>
        <dbReference type="ChEBI" id="CHEBI:147286"/>
        <dbReference type="ChEBI" id="CHEBI:147287"/>
        <dbReference type="ChEBI" id="CHEBI:456216"/>
        <dbReference type="EC" id="6.3.5.3"/>
    </reaction>
</comment>
<dbReference type="Pfam" id="PF02700">
    <property type="entry name" value="PurS"/>
    <property type="match status" value="1"/>
</dbReference>
<accession>A0ABZ0L262</accession>
<sequence>MTKVNVYVTLRESVVDPQGIATQDALHKLGFNEVSNVRIGRLIELELSGTNAEIETRVNEMCDALLVNKVIENYSFEIGEVAGK</sequence>
<dbReference type="EC" id="6.3.5.3" evidence="6"/>
<comment type="similarity">
    <text evidence="6">Belongs to the PurS family.</text>
</comment>
<keyword evidence="4 6" id="KW-0658">Purine biosynthesis</keyword>
<dbReference type="NCBIfam" id="NF004630">
    <property type="entry name" value="PRK05974.1"/>
    <property type="match status" value="1"/>
</dbReference>
<keyword evidence="1 6" id="KW-0963">Cytoplasm</keyword>
<evidence type="ECO:0000256" key="6">
    <source>
        <dbReference type="HAMAP-Rule" id="MF_01926"/>
    </source>
</evidence>
<gene>
    <name evidence="6 7" type="primary">purS</name>
    <name evidence="7" type="ORF">QWT69_12555</name>
</gene>
<keyword evidence="3 6" id="KW-0547">Nucleotide-binding</keyword>
<evidence type="ECO:0000256" key="3">
    <source>
        <dbReference type="ARBA" id="ARBA00022741"/>
    </source>
</evidence>
<comment type="function">
    <text evidence="6">Part of the phosphoribosylformylglycinamidine synthase complex involved in the purines biosynthetic pathway. Catalyzes the ATP-dependent conversion of formylglycinamide ribonucleotide (FGAR) and glutamine to yield formylglycinamidine ribonucleotide (FGAM) and glutamate. The FGAM synthase complex is composed of three subunits. PurQ produces an ammonia molecule by converting glutamine to glutamate. PurL transfers the ammonia molecule to FGAR to form FGAM in an ATP-dependent manner. PurS interacts with PurQ and PurL and is thought to assist in the transfer of the ammonia molecule from PurQ to PurL.</text>
</comment>
<evidence type="ECO:0000256" key="5">
    <source>
        <dbReference type="ARBA" id="ARBA00022840"/>
    </source>
</evidence>
<evidence type="ECO:0000256" key="2">
    <source>
        <dbReference type="ARBA" id="ARBA00022598"/>
    </source>
</evidence>
<organism evidence="7 8">
    <name type="scientific">Sporosarcina oncorhynchi</name>
    <dbReference type="NCBI Taxonomy" id="3056444"/>
    <lineage>
        <taxon>Bacteria</taxon>
        <taxon>Bacillati</taxon>
        <taxon>Bacillota</taxon>
        <taxon>Bacilli</taxon>
        <taxon>Bacillales</taxon>
        <taxon>Caryophanaceae</taxon>
        <taxon>Sporosarcina</taxon>
    </lineage>
</organism>
<dbReference type="SUPFAM" id="SSF82697">
    <property type="entry name" value="PurS-like"/>
    <property type="match status" value="1"/>
</dbReference>
<comment type="subcellular location">
    <subcellularLocation>
        <location evidence="6">Cytoplasm</location>
    </subcellularLocation>
</comment>
<evidence type="ECO:0000313" key="7">
    <source>
        <dbReference type="EMBL" id="WOV86706.1"/>
    </source>
</evidence>
<dbReference type="InterPro" id="IPR003850">
    <property type="entry name" value="PurS"/>
</dbReference>